<accession>A0AAN6VNI5</accession>
<organism evidence="3 4">
    <name type="scientific">Chaetomidium leptoderma</name>
    <dbReference type="NCBI Taxonomy" id="669021"/>
    <lineage>
        <taxon>Eukaryota</taxon>
        <taxon>Fungi</taxon>
        <taxon>Dikarya</taxon>
        <taxon>Ascomycota</taxon>
        <taxon>Pezizomycotina</taxon>
        <taxon>Sordariomycetes</taxon>
        <taxon>Sordariomycetidae</taxon>
        <taxon>Sordariales</taxon>
        <taxon>Chaetomiaceae</taxon>
        <taxon>Chaetomidium</taxon>
    </lineage>
</organism>
<dbReference type="PANTHER" id="PTHR37542">
    <property type="entry name" value="HELO DOMAIN-CONTAINING PROTEIN-RELATED"/>
    <property type="match status" value="1"/>
</dbReference>
<dbReference type="InterPro" id="IPR038305">
    <property type="entry name" value="HeLo_sf"/>
</dbReference>
<feature type="domain" description="Prion-inhibition and propagation HeLo" evidence="2">
    <location>
        <begin position="12"/>
        <end position="206"/>
    </location>
</feature>
<dbReference type="Pfam" id="PF14479">
    <property type="entry name" value="HeLo"/>
    <property type="match status" value="1"/>
</dbReference>
<keyword evidence="3" id="KW-0034">Amyloid</keyword>
<feature type="compositionally biased region" description="Low complexity" evidence="1">
    <location>
        <begin position="578"/>
        <end position="587"/>
    </location>
</feature>
<proteinExistence type="predicted"/>
<gene>
    <name evidence="3" type="ORF">C8A00DRAFT_33787</name>
</gene>
<sequence>MSGGVLEIPAFVIGVAGVFTSCIDAFNYFKFYQGATRDIEVVLLKLDIEKARLLIWGENVDILSANPRDSPLLNQGMAELIKDILSMIQGLLTDSEKLRTQYGVRASDSSVPRMVDYISKKSLAIFTPSRSRFLARNSSALASFTRGSAAARTKWAIHDREKFQGLVIYLAHFVDSLFELAKIDREVPDRVIVEDIESIVDVSHLAIVEEGTENYPTYLEAAKSARASTEAGTLDRRTLEEEIRDAEGIPAVHPRATAGAHNASELSSLPSEIQHREKYFVLTSPCRRQTTGELCDVRVLGSQVADMELSYPSYGFQRFRWDVSTRSGTGCNTIGCLVQDAIGVKKVVQDEVEDGILGNLLRIGADSQEATPEQEAFIHAKLPLLQVYVYCAPCVCLLHTAIELCRSLESPFVKAQFRPDSRLAASCCSTVDRSEGMRRLSEWVRDWEAEATTHQSNIIATHLDMAWLDQRLEHLDYEQPYNFQESADVGRRYLILGEADHTSHMVQKAPGRIPTATDIWHFKPNFLVATRTLASRFSEYRPPRLATQGTQSGSLSTPGPTPSPATPFAQPASRRRPASPSSSASASRRPRYDVESPSVGSELEEGESIARSMAEDMEI</sequence>
<keyword evidence="4" id="KW-1185">Reference proteome</keyword>
<dbReference type="EMBL" id="MU856939">
    <property type="protein sequence ID" value="KAK4153496.1"/>
    <property type="molecule type" value="Genomic_DNA"/>
</dbReference>
<dbReference type="InterPro" id="IPR029498">
    <property type="entry name" value="HeLo_dom"/>
</dbReference>
<evidence type="ECO:0000313" key="3">
    <source>
        <dbReference type="EMBL" id="KAK4153496.1"/>
    </source>
</evidence>
<reference evidence="3" key="2">
    <citation type="submission" date="2023-05" db="EMBL/GenBank/DDBJ databases">
        <authorList>
            <consortium name="Lawrence Berkeley National Laboratory"/>
            <person name="Steindorff A."/>
            <person name="Hensen N."/>
            <person name="Bonometti L."/>
            <person name="Westerberg I."/>
            <person name="Brannstrom I.O."/>
            <person name="Guillou S."/>
            <person name="Cros-Aarteil S."/>
            <person name="Calhoun S."/>
            <person name="Haridas S."/>
            <person name="Kuo A."/>
            <person name="Mondo S."/>
            <person name="Pangilinan J."/>
            <person name="Riley R."/>
            <person name="Labutti K."/>
            <person name="Andreopoulos B."/>
            <person name="Lipzen A."/>
            <person name="Chen C."/>
            <person name="Yanf M."/>
            <person name="Daum C."/>
            <person name="Ng V."/>
            <person name="Clum A."/>
            <person name="Ohm R."/>
            <person name="Martin F."/>
            <person name="Silar P."/>
            <person name="Natvig D."/>
            <person name="Lalanne C."/>
            <person name="Gautier V."/>
            <person name="Ament-Velasquez S.L."/>
            <person name="Kruys A."/>
            <person name="Hutchinson M.I."/>
            <person name="Powell A.J."/>
            <person name="Barry K."/>
            <person name="Miller A.N."/>
            <person name="Grigoriev I.V."/>
            <person name="Debuchy R."/>
            <person name="Gladieux P."/>
            <person name="Thoren M.H."/>
            <person name="Johannesson H."/>
        </authorList>
    </citation>
    <scope>NUCLEOTIDE SEQUENCE</scope>
    <source>
        <strain evidence="3">CBS 538.74</strain>
    </source>
</reference>
<protein>
    <submittedName>
        <fullName evidence="3">Prion-inhibition and propagation-domain-containing protein</fullName>
    </submittedName>
</protein>
<keyword evidence="3" id="KW-0640">Prion</keyword>
<evidence type="ECO:0000259" key="2">
    <source>
        <dbReference type="Pfam" id="PF14479"/>
    </source>
</evidence>
<dbReference type="Gene3D" id="1.20.120.1020">
    <property type="entry name" value="Prion-inhibition and propagation, HeLo domain"/>
    <property type="match status" value="1"/>
</dbReference>
<dbReference type="Proteomes" id="UP001302745">
    <property type="component" value="Unassembled WGS sequence"/>
</dbReference>
<feature type="region of interest" description="Disordered" evidence="1">
    <location>
        <begin position="539"/>
        <end position="619"/>
    </location>
</feature>
<comment type="caution">
    <text evidence="3">The sequence shown here is derived from an EMBL/GenBank/DDBJ whole genome shotgun (WGS) entry which is preliminary data.</text>
</comment>
<name>A0AAN6VNI5_9PEZI</name>
<evidence type="ECO:0000256" key="1">
    <source>
        <dbReference type="SAM" id="MobiDB-lite"/>
    </source>
</evidence>
<feature type="compositionally biased region" description="Low complexity" evidence="1">
    <location>
        <begin position="546"/>
        <end position="558"/>
    </location>
</feature>
<dbReference type="AlphaFoldDB" id="A0AAN6VNI5"/>
<reference evidence="3" key="1">
    <citation type="journal article" date="2023" name="Mol. Phylogenet. Evol.">
        <title>Genome-scale phylogeny and comparative genomics of the fungal order Sordariales.</title>
        <authorList>
            <person name="Hensen N."/>
            <person name="Bonometti L."/>
            <person name="Westerberg I."/>
            <person name="Brannstrom I.O."/>
            <person name="Guillou S."/>
            <person name="Cros-Aarteil S."/>
            <person name="Calhoun S."/>
            <person name="Haridas S."/>
            <person name="Kuo A."/>
            <person name="Mondo S."/>
            <person name="Pangilinan J."/>
            <person name="Riley R."/>
            <person name="LaButti K."/>
            <person name="Andreopoulos B."/>
            <person name="Lipzen A."/>
            <person name="Chen C."/>
            <person name="Yan M."/>
            <person name="Daum C."/>
            <person name="Ng V."/>
            <person name="Clum A."/>
            <person name="Steindorff A."/>
            <person name="Ohm R.A."/>
            <person name="Martin F."/>
            <person name="Silar P."/>
            <person name="Natvig D.O."/>
            <person name="Lalanne C."/>
            <person name="Gautier V."/>
            <person name="Ament-Velasquez S.L."/>
            <person name="Kruys A."/>
            <person name="Hutchinson M.I."/>
            <person name="Powell A.J."/>
            <person name="Barry K."/>
            <person name="Miller A.N."/>
            <person name="Grigoriev I.V."/>
            <person name="Debuchy R."/>
            <person name="Gladieux P."/>
            <person name="Hiltunen Thoren M."/>
            <person name="Johannesson H."/>
        </authorList>
    </citation>
    <scope>NUCLEOTIDE SEQUENCE</scope>
    <source>
        <strain evidence="3">CBS 538.74</strain>
    </source>
</reference>
<evidence type="ECO:0000313" key="4">
    <source>
        <dbReference type="Proteomes" id="UP001302745"/>
    </source>
</evidence>